<dbReference type="EMBL" id="JAZGQO010000014">
    <property type="protein sequence ID" value="KAK6170992.1"/>
    <property type="molecule type" value="Genomic_DNA"/>
</dbReference>
<proteinExistence type="inferred from homology"/>
<evidence type="ECO:0000256" key="11">
    <source>
        <dbReference type="ARBA" id="ARBA00060399"/>
    </source>
</evidence>
<dbReference type="GO" id="GO:0008467">
    <property type="term" value="F:[heparan sulfate]-glucosamine 3-sulfotransferase activity"/>
    <property type="evidence" value="ECO:0007669"/>
    <property type="project" value="TreeGrafter"/>
</dbReference>
<evidence type="ECO:0000256" key="7">
    <source>
        <dbReference type="ARBA" id="ARBA00023034"/>
    </source>
</evidence>
<evidence type="ECO:0000256" key="15">
    <source>
        <dbReference type="SAM" id="SignalP"/>
    </source>
</evidence>
<keyword evidence="10" id="KW-0325">Glycoprotein</keyword>
<dbReference type="AlphaFoldDB" id="A0AAN8J6U2"/>
<evidence type="ECO:0000256" key="9">
    <source>
        <dbReference type="ARBA" id="ARBA00023157"/>
    </source>
</evidence>
<feature type="signal peptide" evidence="15">
    <location>
        <begin position="1"/>
        <end position="18"/>
    </location>
</feature>
<organism evidence="17 18">
    <name type="scientific">Patella caerulea</name>
    <name type="common">Rayed Mediterranean limpet</name>
    <dbReference type="NCBI Taxonomy" id="87958"/>
    <lineage>
        <taxon>Eukaryota</taxon>
        <taxon>Metazoa</taxon>
        <taxon>Spiralia</taxon>
        <taxon>Lophotrochozoa</taxon>
        <taxon>Mollusca</taxon>
        <taxon>Gastropoda</taxon>
        <taxon>Patellogastropoda</taxon>
        <taxon>Patelloidea</taxon>
        <taxon>Patellidae</taxon>
        <taxon>Patella</taxon>
    </lineage>
</organism>
<evidence type="ECO:0000256" key="13">
    <source>
        <dbReference type="PIRSR" id="PIRSR637359-2"/>
    </source>
</evidence>
<comment type="subcellular location">
    <subcellularLocation>
        <location evidence="11">Endomembrane system</location>
        <topology evidence="11">Single-pass type II membrane protein</topology>
    </subcellularLocation>
    <subcellularLocation>
        <location evidence="1">Golgi apparatus membrane</location>
    </subcellularLocation>
</comment>
<evidence type="ECO:0000256" key="4">
    <source>
        <dbReference type="ARBA" id="ARBA00022692"/>
    </source>
</evidence>
<keyword evidence="18" id="KW-1185">Reference proteome</keyword>
<dbReference type="Pfam" id="PF00685">
    <property type="entry name" value="Sulfotransfer_1"/>
    <property type="match status" value="1"/>
</dbReference>
<accession>A0AAN8J6U2</accession>
<dbReference type="PANTHER" id="PTHR10605:SF72">
    <property type="entry name" value="HEPARAN SULFATE 3-O SULFOTRANSFERASE-B, ISOFORM A"/>
    <property type="match status" value="1"/>
</dbReference>
<evidence type="ECO:0000256" key="8">
    <source>
        <dbReference type="ARBA" id="ARBA00023136"/>
    </source>
</evidence>
<dbReference type="InterPro" id="IPR027417">
    <property type="entry name" value="P-loop_NTPase"/>
</dbReference>
<reference evidence="17 18" key="1">
    <citation type="submission" date="2024-01" db="EMBL/GenBank/DDBJ databases">
        <title>The genome of the rayed Mediterranean limpet Patella caerulea (Linnaeus, 1758).</title>
        <authorList>
            <person name="Anh-Thu Weber A."/>
            <person name="Halstead-Nussloch G."/>
        </authorList>
    </citation>
    <scope>NUCLEOTIDE SEQUENCE [LARGE SCALE GENOMIC DNA]</scope>
    <source>
        <strain evidence="17">AATW-2023a</strain>
        <tissue evidence="17">Whole specimen</tissue>
    </source>
</reference>
<keyword evidence="4" id="KW-0812">Transmembrane</keyword>
<dbReference type="Proteomes" id="UP001347796">
    <property type="component" value="Unassembled WGS sequence"/>
</dbReference>
<keyword evidence="5" id="KW-0735">Signal-anchor</keyword>
<evidence type="ECO:0000259" key="16">
    <source>
        <dbReference type="Pfam" id="PF00685"/>
    </source>
</evidence>
<feature type="domain" description="Sulfotransferase" evidence="16">
    <location>
        <begin position="130"/>
        <end position="365"/>
    </location>
</feature>
<keyword evidence="7" id="KW-0333">Golgi apparatus</keyword>
<feature type="binding site" evidence="13">
    <location>
        <begin position="345"/>
        <end position="349"/>
    </location>
    <ligand>
        <name>3'-phosphoadenylyl sulfate</name>
        <dbReference type="ChEBI" id="CHEBI:58339"/>
    </ligand>
</feature>
<evidence type="ECO:0000256" key="6">
    <source>
        <dbReference type="ARBA" id="ARBA00022989"/>
    </source>
</evidence>
<keyword evidence="6" id="KW-1133">Transmembrane helix</keyword>
<dbReference type="InterPro" id="IPR000863">
    <property type="entry name" value="Sulfotransferase_dom"/>
</dbReference>
<feature type="disulfide bond" evidence="14">
    <location>
        <begin position="328"/>
        <end position="340"/>
    </location>
</feature>
<evidence type="ECO:0000256" key="2">
    <source>
        <dbReference type="ARBA" id="ARBA00005771"/>
    </source>
</evidence>
<evidence type="ECO:0000256" key="3">
    <source>
        <dbReference type="ARBA" id="ARBA00022679"/>
    </source>
</evidence>
<feature type="chain" id="PRO_5043014856" description="Sulfotransferase domain-containing protein" evidence="15">
    <location>
        <begin position="19"/>
        <end position="382"/>
    </location>
</feature>
<dbReference type="SUPFAM" id="SSF52540">
    <property type="entry name" value="P-loop containing nucleoside triphosphate hydrolases"/>
    <property type="match status" value="1"/>
</dbReference>
<sequence length="382" mass="43729">MKSCVFVMCACFVLVAMANPVDKSLFQTIPTGKSLGHVPSRLELTSGHNPRHGRVLQRSDYYDSIPRGPLLVENGETKSVDSNEKAIYVDDDNQVLYLDPPEQAFTQSNRPHIDSSNNRKTSVTATKRLPQALIIGVKKGGTRALLEFLRIHPDVRAPGPEPHFFDRHYDKGLEWYRDQMPSTLEGQITIEKTPCYFVTKEVPQRIYNMSKDIKLIIVVRDPVTRAISDYTQAATKRPALKPFEKMAFIDNTSRIVDTKWAAVKIGVYAKHLEKWLKYFPIRQIHFVNGETLISNPAGEMAKVQDFLGLKRIVTDKHFYLKDSRGFPCLKKRPGSGRPHCLRNNKGRTHPHVDQTVLNRLRDFFKPFNLKFYQMTGINFGWS</sequence>
<dbReference type="FunFam" id="3.40.50.300:FF:000194">
    <property type="entry name" value="Sulfotransferase"/>
    <property type="match status" value="1"/>
</dbReference>
<keyword evidence="15" id="KW-0732">Signal</keyword>
<gene>
    <name evidence="17" type="ORF">SNE40_019262</name>
</gene>
<keyword evidence="8" id="KW-0472">Membrane</keyword>
<evidence type="ECO:0000313" key="18">
    <source>
        <dbReference type="Proteomes" id="UP001347796"/>
    </source>
</evidence>
<evidence type="ECO:0000256" key="10">
    <source>
        <dbReference type="ARBA" id="ARBA00023180"/>
    </source>
</evidence>
<name>A0AAN8J6U2_PATCE</name>
<feature type="active site" description="For sulfotransferase activity" evidence="12">
    <location>
        <position position="139"/>
    </location>
</feature>
<keyword evidence="3" id="KW-0808">Transferase</keyword>
<feature type="binding site" evidence="13">
    <location>
        <position position="228"/>
    </location>
    <ligand>
        <name>3'-phosphoadenylyl sulfate</name>
        <dbReference type="ChEBI" id="CHEBI:58339"/>
    </ligand>
</feature>
<protein>
    <recommendedName>
        <fullName evidence="16">Sulfotransferase domain-containing protein</fullName>
    </recommendedName>
</protein>
<feature type="binding site" evidence="13">
    <location>
        <position position="220"/>
    </location>
    <ligand>
        <name>3'-phosphoadenylyl sulfate</name>
        <dbReference type="ChEBI" id="CHEBI:58339"/>
    </ligand>
</feature>
<dbReference type="GO" id="GO:0000139">
    <property type="term" value="C:Golgi membrane"/>
    <property type="evidence" value="ECO:0007669"/>
    <property type="project" value="UniProtKB-SubCell"/>
</dbReference>
<evidence type="ECO:0000256" key="14">
    <source>
        <dbReference type="PIRSR" id="PIRSR637359-3"/>
    </source>
</evidence>
<evidence type="ECO:0000313" key="17">
    <source>
        <dbReference type="EMBL" id="KAK6170992.1"/>
    </source>
</evidence>
<comment type="caution">
    <text evidence="17">The sequence shown here is derived from an EMBL/GenBank/DDBJ whole genome shotgun (WGS) entry which is preliminary data.</text>
</comment>
<evidence type="ECO:0000256" key="12">
    <source>
        <dbReference type="PIRSR" id="PIRSR637359-1"/>
    </source>
</evidence>
<dbReference type="Gene3D" id="3.40.50.300">
    <property type="entry name" value="P-loop containing nucleotide triphosphate hydrolases"/>
    <property type="match status" value="1"/>
</dbReference>
<dbReference type="InterPro" id="IPR037359">
    <property type="entry name" value="NST/OST"/>
</dbReference>
<keyword evidence="9 14" id="KW-1015">Disulfide bond</keyword>
<comment type="similarity">
    <text evidence="2">Belongs to the sulfotransferase 1 family.</text>
</comment>
<dbReference type="PANTHER" id="PTHR10605">
    <property type="entry name" value="HEPARAN SULFATE SULFOTRANSFERASE"/>
    <property type="match status" value="1"/>
</dbReference>
<feature type="binding site" evidence="13">
    <location>
        <begin position="139"/>
        <end position="143"/>
    </location>
    <ligand>
        <name>3'-phosphoadenylyl sulfate</name>
        <dbReference type="ChEBI" id="CHEBI:58339"/>
    </ligand>
</feature>
<evidence type="ECO:0000256" key="1">
    <source>
        <dbReference type="ARBA" id="ARBA00004394"/>
    </source>
</evidence>
<evidence type="ECO:0000256" key="5">
    <source>
        <dbReference type="ARBA" id="ARBA00022968"/>
    </source>
</evidence>